<evidence type="ECO:0008006" key="3">
    <source>
        <dbReference type="Google" id="ProtNLM"/>
    </source>
</evidence>
<dbReference type="EMBL" id="JAATJE010000001">
    <property type="protein sequence ID" value="NJC32593.1"/>
    <property type="molecule type" value="Genomic_DNA"/>
</dbReference>
<comment type="caution">
    <text evidence="1">The sequence shown here is derived from an EMBL/GenBank/DDBJ whole genome shotgun (WGS) entry which is preliminary data.</text>
</comment>
<sequence>MDKRLAGAIGGVVAGLVTTAVMVGGRKTGVLDKTLDRDSVDWMDDKFGTRAVIGETGTSLLEFANHLGASALFGAAYAELREHVPEEIPDWALAAAFGTGLYAVNIAGIAPLLGITEGEVEAGPKQATERWAVHVLQTVVTAYAAREVADR</sequence>
<protein>
    <recommendedName>
        <fullName evidence="3">DUF1440 domain-containing protein</fullName>
    </recommendedName>
</protein>
<keyword evidence="2" id="KW-1185">Reference proteome</keyword>
<proteinExistence type="predicted"/>
<organism evidence="1 2">
    <name type="scientific">Sphingomonas jejuensis</name>
    <dbReference type="NCBI Taxonomy" id="904715"/>
    <lineage>
        <taxon>Bacteria</taxon>
        <taxon>Pseudomonadati</taxon>
        <taxon>Pseudomonadota</taxon>
        <taxon>Alphaproteobacteria</taxon>
        <taxon>Sphingomonadales</taxon>
        <taxon>Sphingomonadaceae</taxon>
        <taxon>Sphingomonas</taxon>
    </lineage>
</organism>
<reference evidence="1 2" key="1">
    <citation type="submission" date="2020-03" db="EMBL/GenBank/DDBJ databases">
        <title>Genomic Encyclopedia of Type Strains, Phase IV (KMG-IV): sequencing the most valuable type-strain genomes for metagenomic binning, comparative biology and taxonomic classification.</title>
        <authorList>
            <person name="Goeker M."/>
        </authorList>
    </citation>
    <scope>NUCLEOTIDE SEQUENCE [LARGE SCALE GENOMIC DNA]</scope>
    <source>
        <strain evidence="1 2">DSM 27651</strain>
    </source>
</reference>
<evidence type="ECO:0000313" key="1">
    <source>
        <dbReference type="EMBL" id="NJC32593.1"/>
    </source>
</evidence>
<accession>A0ABX0XH00</accession>
<gene>
    <name evidence="1" type="ORF">GGR88_000067</name>
</gene>
<dbReference type="Proteomes" id="UP000734218">
    <property type="component" value="Unassembled WGS sequence"/>
</dbReference>
<dbReference type="RefSeq" id="WP_167951869.1">
    <property type="nucleotide sequence ID" value="NZ_JAATJE010000001.1"/>
</dbReference>
<evidence type="ECO:0000313" key="2">
    <source>
        <dbReference type="Proteomes" id="UP000734218"/>
    </source>
</evidence>
<name>A0ABX0XH00_9SPHN</name>